<keyword evidence="8" id="KW-1133">Transmembrane helix</keyword>
<feature type="region of interest" description="Disordered" evidence="7">
    <location>
        <begin position="637"/>
        <end position="658"/>
    </location>
</feature>
<feature type="compositionally biased region" description="Polar residues" evidence="7">
    <location>
        <begin position="790"/>
        <end position="800"/>
    </location>
</feature>
<dbReference type="InterPro" id="IPR032030">
    <property type="entry name" value="YscD_cytoplasmic_dom"/>
</dbReference>
<name>A0A518I3T4_9BACT</name>
<feature type="region of interest" description="Disordered" evidence="7">
    <location>
        <begin position="1349"/>
        <end position="1369"/>
    </location>
</feature>
<evidence type="ECO:0000256" key="6">
    <source>
        <dbReference type="SAM" id="Coils"/>
    </source>
</evidence>
<dbReference type="InterPro" id="IPR008984">
    <property type="entry name" value="SMAD_FHA_dom_sf"/>
</dbReference>
<feature type="compositionally biased region" description="Acidic residues" evidence="7">
    <location>
        <begin position="771"/>
        <end position="781"/>
    </location>
</feature>
<keyword evidence="11" id="KW-1185">Reference proteome</keyword>
<feature type="compositionally biased region" description="Basic and acidic residues" evidence="7">
    <location>
        <begin position="475"/>
        <end position="526"/>
    </location>
</feature>
<dbReference type="GO" id="GO:0005524">
    <property type="term" value="F:ATP binding"/>
    <property type="evidence" value="ECO:0007669"/>
    <property type="project" value="UniProtKB-KW"/>
</dbReference>
<protein>
    <recommendedName>
        <fullName evidence="9">YscD cytoplasmic domain-containing protein</fullName>
    </recommendedName>
</protein>
<dbReference type="Proteomes" id="UP000319004">
    <property type="component" value="Chromosome"/>
</dbReference>
<feature type="compositionally biased region" description="Acidic residues" evidence="7">
    <location>
        <begin position="1021"/>
        <end position="1036"/>
    </location>
</feature>
<gene>
    <name evidence="10" type="ORF">Enr13x_76190</name>
</gene>
<evidence type="ECO:0000256" key="4">
    <source>
        <dbReference type="ARBA" id="ARBA00023054"/>
    </source>
</evidence>
<feature type="compositionally biased region" description="Acidic residues" evidence="7">
    <location>
        <begin position="1352"/>
        <end position="1369"/>
    </location>
</feature>
<feature type="compositionally biased region" description="Pro residues" evidence="7">
    <location>
        <begin position="1196"/>
        <end position="1207"/>
    </location>
</feature>
<feature type="coiled-coil region" evidence="6">
    <location>
        <begin position="661"/>
        <end position="724"/>
    </location>
</feature>
<feature type="region of interest" description="Disordered" evidence="7">
    <location>
        <begin position="854"/>
        <end position="1149"/>
    </location>
</feature>
<evidence type="ECO:0000256" key="7">
    <source>
        <dbReference type="SAM" id="MobiDB-lite"/>
    </source>
</evidence>
<evidence type="ECO:0000256" key="8">
    <source>
        <dbReference type="SAM" id="Phobius"/>
    </source>
</evidence>
<dbReference type="SUPFAM" id="SSF49879">
    <property type="entry name" value="SMAD/FHA domain"/>
    <property type="match status" value="1"/>
</dbReference>
<evidence type="ECO:0000313" key="10">
    <source>
        <dbReference type="EMBL" id="QDV47708.1"/>
    </source>
</evidence>
<feature type="region of interest" description="Disordered" evidence="7">
    <location>
        <begin position="314"/>
        <end position="347"/>
    </location>
</feature>
<evidence type="ECO:0000313" key="11">
    <source>
        <dbReference type="Proteomes" id="UP000319004"/>
    </source>
</evidence>
<evidence type="ECO:0000256" key="2">
    <source>
        <dbReference type="ARBA" id="ARBA00022741"/>
    </source>
</evidence>
<feature type="region of interest" description="Disordered" evidence="7">
    <location>
        <begin position="55"/>
        <end position="80"/>
    </location>
</feature>
<dbReference type="CDD" id="cd00060">
    <property type="entry name" value="FHA"/>
    <property type="match status" value="1"/>
</dbReference>
<dbReference type="KEGG" id="snep:Enr13x_76190"/>
<feature type="compositionally biased region" description="Acidic residues" evidence="7">
    <location>
        <begin position="1210"/>
        <end position="1233"/>
    </location>
</feature>
<keyword evidence="5" id="KW-0505">Motor protein</keyword>
<feature type="compositionally biased region" description="Basic and acidic residues" evidence="7">
    <location>
        <begin position="365"/>
        <end position="394"/>
    </location>
</feature>
<keyword evidence="8" id="KW-0812">Transmembrane</keyword>
<keyword evidence="8" id="KW-0472">Membrane</keyword>
<keyword evidence="2" id="KW-0547">Nucleotide-binding</keyword>
<organism evidence="10 11">
    <name type="scientific">Stieleria neptunia</name>
    <dbReference type="NCBI Taxonomy" id="2527979"/>
    <lineage>
        <taxon>Bacteria</taxon>
        <taxon>Pseudomonadati</taxon>
        <taxon>Planctomycetota</taxon>
        <taxon>Planctomycetia</taxon>
        <taxon>Pirellulales</taxon>
        <taxon>Pirellulaceae</taxon>
        <taxon>Stieleria</taxon>
    </lineage>
</organism>
<accession>A0A518I3T4</accession>
<dbReference type="EMBL" id="CP037423">
    <property type="protein sequence ID" value="QDV47708.1"/>
    <property type="molecule type" value="Genomic_DNA"/>
</dbReference>
<evidence type="ECO:0000256" key="3">
    <source>
        <dbReference type="ARBA" id="ARBA00022840"/>
    </source>
</evidence>
<feature type="compositionally biased region" description="Acidic residues" evidence="7">
    <location>
        <begin position="913"/>
        <end position="960"/>
    </location>
</feature>
<feature type="region of interest" description="Disordered" evidence="7">
    <location>
        <begin position="1186"/>
        <end position="1243"/>
    </location>
</feature>
<keyword evidence="1" id="KW-0493">Microtubule</keyword>
<evidence type="ECO:0000259" key="9">
    <source>
        <dbReference type="Pfam" id="PF16697"/>
    </source>
</evidence>
<feature type="compositionally biased region" description="Low complexity" evidence="7">
    <location>
        <begin position="333"/>
        <end position="342"/>
    </location>
</feature>
<dbReference type="RefSeq" id="WP_145391781.1">
    <property type="nucleotide sequence ID" value="NZ_CP037423.1"/>
</dbReference>
<feature type="transmembrane region" description="Helical" evidence="8">
    <location>
        <begin position="1288"/>
        <end position="1311"/>
    </location>
</feature>
<feature type="compositionally biased region" description="Basic and acidic residues" evidence="7">
    <location>
        <begin position="401"/>
        <end position="445"/>
    </location>
</feature>
<keyword evidence="3" id="KW-0067">ATP-binding</keyword>
<feature type="region of interest" description="Disordered" evidence="7">
    <location>
        <begin position="365"/>
        <end position="526"/>
    </location>
</feature>
<feature type="compositionally biased region" description="Basic and acidic residues" evidence="7">
    <location>
        <begin position="456"/>
        <end position="466"/>
    </location>
</feature>
<dbReference type="GO" id="GO:0005874">
    <property type="term" value="C:microtubule"/>
    <property type="evidence" value="ECO:0007669"/>
    <property type="project" value="UniProtKB-KW"/>
</dbReference>
<dbReference type="PANTHER" id="PTHR37739">
    <property type="entry name" value="KINESIN-LIKE PROTEIN KIN-12D"/>
    <property type="match status" value="1"/>
</dbReference>
<feature type="compositionally biased region" description="Polar residues" evidence="7">
    <location>
        <begin position="1"/>
        <end position="15"/>
    </location>
</feature>
<dbReference type="Pfam" id="PF16697">
    <property type="entry name" value="Yop-YscD_cpl"/>
    <property type="match status" value="1"/>
</dbReference>
<evidence type="ECO:0000256" key="1">
    <source>
        <dbReference type="ARBA" id="ARBA00022701"/>
    </source>
</evidence>
<feature type="domain" description="YscD cytoplasmic" evidence="9">
    <location>
        <begin position="101"/>
        <end position="177"/>
    </location>
</feature>
<feature type="coiled-coil region" evidence="6">
    <location>
        <begin position="596"/>
        <end position="630"/>
    </location>
</feature>
<feature type="compositionally biased region" description="Basic and acidic residues" evidence="7">
    <location>
        <begin position="314"/>
        <end position="332"/>
    </location>
</feature>
<dbReference type="OrthoDB" id="220286at2"/>
<feature type="region of interest" description="Disordered" evidence="7">
    <location>
        <begin position="1"/>
        <end position="31"/>
    </location>
</feature>
<dbReference type="InterPro" id="IPR044986">
    <property type="entry name" value="KIF15/KIN-12"/>
</dbReference>
<sequence>MNDQNDGPSSPTDLHQSSHDVKFVASAGQLRDDDSSRIAIIPDALNQTLPRLGGLSSGLSSSQNSGQSSGRASLEASRSIPPTAQTALEFRVIRPGAPVRRLRLTGNRYTFGSGEGCSIRLDDESLRPMHAVLLRDAHRILMRAYSVPLECNGNRVTESVLRLGDIIRMGHYRFELLAAPESSAPRHASLETRESVLHDRLTQLSQQWHARHAECEVRESRCDQRESELHGRETELWSRAESLQHRESHLLAQEAAVREIQETYTATQEELKSLRMREIETSEALQEKEAELQHKSDLLRERQAELERRQAEWQQREEQYAEHAAEAQRKLEQTQQQAQSASDAVGRMRDEFSTLSEQLTELRERHSELQAREKREQQEHERLRGELEAARDQAIDSVAESEAKRQATEGELDRVSADLQSTRDELARIREESKQCQHELSEKLRATGQELQASRQDAEQSRRAAEQEQASNQKRIAELEERLANIQENREESERATDEEIAELHRRHASAEEARAEADEARAKAETARQTAEAARTDAEAVAEDLRENIRQLQENVTEATQEASQLRIDQEGANASIRQLELLVDQTKNNQSAQQDSWTQECDQLRQTIEDLSIQLAAANVELGQLQSANEALSYELARSSSDEDDNETSTQEAIDSEQFRILEQELDSARQEIERLRETHAETVSRLETERQESESALRQEIEQLRDEITSAQQTAEARIQEIAQAADLEPADHPAPATEQFVESGENRWRLESEQSVEQSSHLYEERGYDEEYSDDAYTDGVESEPVNWSQTDSLSGATDAATGDEEDCAPSATGPSDGEAGIDPGVSWHDEAPEQVIDGAIDEIEHNVEQAISDYEAPHAESIRPDAPTDGDTDHPAGEMAEIDIAHDFATQSEAEQEPPLDWSAYLPTDEDAQSPEQVPEQEAEQVLEQEPEQVLDQEPEQVLEQEPEQVFEQEAEQTQSEQAGLEANPWDRSSWEADAEESGEANDYEATQQWDGVTEEVSDGDSSGLDALLHGEEDEAVGEASSEEDAEPAAGSLAAMLIRDLAGDDESQHDHGEEDAYEDNAYEDNASADELSAESEDAVDEGHHATFVMDSGVEFSSDDSDGESEAWSLESPDQGEPLAGDATDLADSLDQAQDEFDRDVAEAEYTSQTALVSEHDTVVAADDAPEDDSIEAYMSRLLQRVQGDDQPTPPAPPSPPSEPVAETEPDDSVETMNESAEEDVEDSVPVEPSIKDSVPLVPRSQAPELSRNLSAMRELANQSARNAVSRSIRIQARDTQMKAALKGGLALGFATMGIAAFIFVTWSGTIKFGLVGAFLVLAGVFGQEGYVLARDARRRLALADQQSAEEAEADSIDEELPAER</sequence>
<keyword evidence="4 6" id="KW-0175">Coiled coil</keyword>
<feature type="transmembrane region" description="Helical" evidence="8">
    <location>
        <begin position="1317"/>
        <end position="1338"/>
    </location>
</feature>
<reference evidence="10 11" key="1">
    <citation type="submission" date="2019-03" db="EMBL/GenBank/DDBJ databases">
        <title>Deep-cultivation of Planctomycetes and their phenomic and genomic characterization uncovers novel biology.</title>
        <authorList>
            <person name="Wiegand S."/>
            <person name="Jogler M."/>
            <person name="Boedeker C."/>
            <person name="Pinto D."/>
            <person name="Vollmers J."/>
            <person name="Rivas-Marin E."/>
            <person name="Kohn T."/>
            <person name="Peeters S.H."/>
            <person name="Heuer A."/>
            <person name="Rast P."/>
            <person name="Oberbeckmann S."/>
            <person name="Bunk B."/>
            <person name="Jeske O."/>
            <person name="Meyerdierks A."/>
            <person name="Storesund J.E."/>
            <person name="Kallscheuer N."/>
            <person name="Luecker S."/>
            <person name="Lage O.M."/>
            <person name="Pohl T."/>
            <person name="Merkel B.J."/>
            <person name="Hornburger P."/>
            <person name="Mueller R.-W."/>
            <person name="Bruemmer F."/>
            <person name="Labrenz M."/>
            <person name="Spormann A.M."/>
            <person name="Op den Camp H."/>
            <person name="Overmann J."/>
            <person name="Amann R."/>
            <person name="Jetten M.S.M."/>
            <person name="Mascher T."/>
            <person name="Medema M.H."/>
            <person name="Devos D.P."/>
            <person name="Kaster A.-K."/>
            <person name="Ovreas L."/>
            <person name="Rohde M."/>
            <person name="Galperin M.Y."/>
            <person name="Jogler C."/>
        </authorList>
    </citation>
    <scope>NUCLEOTIDE SEQUENCE [LARGE SCALE GENOMIC DNA]</scope>
    <source>
        <strain evidence="10 11">Enr13</strain>
    </source>
</reference>
<dbReference type="PANTHER" id="PTHR37739:SF8">
    <property type="entry name" value="KINESIN-LIKE PROTEIN KIN-12D"/>
    <property type="match status" value="1"/>
</dbReference>
<proteinExistence type="predicted"/>
<evidence type="ECO:0000256" key="5">
    <source>
        <dbReference type="ARBA" id="ARBA00023175"/>
    </source>
</evidence>
<feature type="compositionally biased region" description="Low complexity" evidence="7">
    <location>
        <begin position="55"/>
        <end position="70"/>
    </location>
</feature>
<feature type="region of interest" description="Disordered" evidence="7">
    <location>
        <begin position="726"/>
        <end position="840"/>
    </location>
</feature>
<dbReference type="Gene3D" id="2.60.200.20">
    <property type="match status" value="1"/>
</dbReference>
<feature type="compositionally biased region" description="Acidic residues" evidence="7">
    <location>
        <begin position="982"/>
        <end position="992"/>
    </location>
</feature>